<dbReference type="PROSITE" id="PS50977">
    <property type="entry name" value="HTH_TETR_2"/>
    <property type="match status" value="1"/>
</dbReference>
<keyword evidence="5" id="KW-0472">Membrane</keyword>
<sequence length="207" mass="22884">MSKPVDLQTKPGTPATVGLRERKKARTRATITAHALRLFQEQGYDATTVQQIIDEAEVSESTFFRYFPTKADVVLSDDLDPLIVEAFHAQPPELTSIQALRVSFRTAFARLSEPEVFAMRERMHLVFSVPDLRAAMLDQFADAMHLLTEAVAERTGRTTDDLAVRTLAGAVVGAMMAVAYALTDDPSTDLLDLFDRSLAHLEAGFDL</sequence>
<dbReference type="InterPro" id="IPR041347">
    <property type="entry name" value="MftR_C"/>
</dbReference>
<evidence type="ECO:0000313" key="8">
    <source>
        <dbReference type="Proteomes" id="UP001595914"/>
    </source>
</evidence>
<feature type="domain" description="HTH tetR-type" evidence="6">
    <location>
        <begin position="25"/>
        <end position="85"/>
    </location>
</feature>
<evidence type="ECO:0000256" key="3">
    <source>
        <dbReference type="ARBA" id="ARBA00023163"/>
    </source>
</evidence>
<protein>
    <submittedName>
        <fullName evidence="7">TetR family transcriptional regulator</fullName>
    </submittedName>
</protein>
<evidence type="ECO:0000256" key="2">
    <source>
        <dbReference type="ARBA" id="ARBA00023125"/>
    </source>
</evidence>
<reference evidence="8" key="1">
    <citation type="journal article" date="2019" name="Int. J. Syst. Evol. Microbiol.">
        <title>The Global Catalogue of Microorganisms (GCM) 10K type strain sequencing project: providing services to taxonomists for standard genome sequencing and annotation.</title>
        <authorList>
            <consortium name="The Broad Institute Genomics Platform"/>
            <consortium name="The Broad Institute Genome Sequencing Center for Infectious Disease"/>
            <person name="Wu L."/>
            <person name="Ma J."/>
        </authorList>
    </citation>
    <scope>NUCLEOTIDE SEQUENCE [LARGE SCALE GENOMIC DNA]</scope>
    <source>
        <strain evidence="8">CCUG 54520</strain>
    </source>
</reference>
<dbReference type="PANTHER" id="PTHR30055">
    <property type="entry name" value="HTH-TYPE TRANSCRIPTIONAL REGULATOR RUTR"/>
    <property type="match status" value="1"/>
</dbReference>
<feature type="DNA-binding region" description="H-T-H motif" evidence="4">
    <location>
        <begin position="48"/>
        <end position="67"/>
    </location>
</feature>
<evidence type="ECO:0000256" key="4">
    <source>
        <dbReference type="PROSITE-ProRule" id="PRU00335"/>
    </source>
</evidence>
<keyword evidence="2 4" id="KW-0238">DNA-binding</keyword>
<dbReference type="PRINTS" id="PR00455">
    <property type="entry name" value="HTHTETR"/>
</dbReference>
<feature type="transmembrane region" description="Helical" evidence="5">
    <location>
        <begin position="162"/>
        <end position="182"/>
    </location>
</feature>
<keyword evidence="5" id="KW-0812">Transmembrane</keyword>
<dbReference type="PANTHER" id="PTHR30055:SF234">
    <property type="entry name" value="HTH-TYPE TRANSCRIPTIONAL REGULATOR BETI"/>
    <property type="match status" value="1"/>
</dbReference>
<dbReference type="Gene3D" id="1.10.357.10">
    <property type="entry name" value="Tetracycline Repressor, domain 2"/>
    <property type="match status" value="1"/>
</dbReference>
<dbReference type="Gene3D" id="1.10.10.60">
    <property type="entry name" value="Homeodomain-like"/>
    <property type="match status" value="1"/>
</dbReference>
<gene>
    <name evidence="7" type="ORF">ACFO6S_11305</name>
</gene>
<dbReference type="Pfam" id="PF00440">
    <property type="entry name" value="TetR_N"/>
    <property type="match status" value="1"/>
</dbReference>
<keyword evidence="5" id="KW-1133">Transmembrane helix</keyword>
<accession>A0ABV9FR34</accession>
<dbReference type="InterPro" id="IPR001647">
    <property type="entry name" value="HTH_TetR"/>
</dbReference>
<dbReference type="Proteomes" id="UP001595914">
    <property type="component" value="Unassembled WGS sequence"/>
</dbReference>
<evidence type="ECO:0000313" key="7">
    <source>
        <dbReference type="EMBL" id="MFC4604272.1"/>
    </source>
</evidence>
<proteinExistence type="predicted"/>
<keyword evidence="8" id="KW-1185">Reference proteome</keyword>
<dbReference type="InterPro" id="IPR050109">
    <property type="entry name" value="HTH-type_TetR-like_transc_reg"/>
</dbReference>
<dbReference type="SUPFAM" id="SSF46689">
    <property type="entry name" value="Homeodomain-like"/>
    <property type="match status" value="1"/>
</dbReference>
<dbReference type="Pfam" id="PF17754">
    <property type="entry name" value="TetR_C_14"/>
    <property type="match status" value="1"/>
</dbReference>
<name>A0ABV9FR34_9NOCA</name>
<keyword evidence="3" id="KW-0804">Transcription</keyword>
<evidence type="ECO:0000256" key="1">
    <source>
        <dbReference type="ARBA" id="ARBA00023015"/>
    </source>
</evidence>
<organism evidence="7 8">
    <name type="scientific">Rhodococcus kronopolitis</name>
    <dbReference type="NCBI Taxonomy" id="1460226"/>
    <lineage>
        <taxon>Bacteria</taxon>
        <taxon>Bacillati</taxon>
        <taxon>Actinomycetota</taxon>
        <taxon>Actinomycetes</taxon>
        <taxon>Mycobacteriales</taxon>
        <taxon>Nocardiaceae</taxon>
        <taxon>Rhodococcus</taxon>
    </lineage>
</organism>
<dbReference type="RefSeq" id="WP_378416967.1">
    <property type="nucleotide sequence ID" value="NZ_JBHSFO010000005.1"/>
</dbReference>
<keyword evidence="1" id="KW-0805">Transcription regulation</keyword>
<dbReference type="InterPro" id="IPR009057">
    <property type="entry name" value="Homeodomain-like_sf"/>
</dbReference>
<comment type="caution">
    <text evidence="7">The sequence shown here is derived from an EMBL/GenBank/DDBJ whole genome shotgun (WGS) entry which is preliminary data.</text>
</comment>
<dbReference type="EMBL" id="JBHSFO010000005">
    <property type="protein sequence ID" value="MFC4604272.1"/>
    <property type="molecule type" value="Genomic_DNA"/>
</dbReference>
<evidence type="ECO:0000259" key="6">
    <source>
        <dbReference type="PROSITE" id="PS50977"/>
    </source>
</evidence>
<evidence type="ECO:0000256" key="5">
    <source>
        <dbReference type="SAM" id="Phobius"/>
    </source>
</evidence>